<evidence type="ECO:0000256" key="1">
    <source>
        <dbReference type="ARBA" id="ARBA00001968"/>
    </source>
</evidence>
<name>A0A915DDT8_9BILA</name>
<dbReference type="WBParaSite" id="jg1887">
    <property type="protein sequence ID" value="jg1887"/>
    <property type="gene ID" value="jg1887"/>
</dbReference>
<reference evidence="5" key="1">
    <citation type="submission" date="2022-11" db="UniProtKB">
        <authorList>
            <consortium name="WormBaseParasite"/>
        </authorList>
    </citation>
    <scope>IDENTIFICATION</scope>
</reference>
<keyword evidence="2" id="KW-0479">Metal-binding</keyword>
<evidence type="ECO:0000313" key="4">
    <source>
        <dbReference type="Proteomes" id="UP000887574"/>
    </source>
</evidence>
<comment type="cofactor">
    <cofactor evidence="1">
        <name>a divalent metal cation</name>
        <dbReference type="ChEBI" id="CHEBI:60240"/>
    </cofactor>
</comment>
<evidence type="ECO:0000259" key="3">
    <source>
        <dbReference type="Pfam" id="PF13359"/>
    </source>
</evidence>
<dbReference type="AlphaFoldDB" id="A0A915DDT8"/>
<dbReference type="Pfam" id="PF13359">
    <property type="entry name" value="DDE_Tnp_4"/>
    <property type="match status" value="1"/>
</dbReference>
<dbReference type="InterPro" id="IPR027806">
    <property type="entry name" value="HARBI1_dom"/>
</dbReference>
<organism evidence="4 5">
    <name type="scientific">Ditylenchus dipsaci</name>
    <dbReference type="NCBI Taxonomy" id="166011"/>
    <lineage>
        <taxon>Eukaryota</taxon>
        <taxon>Metazoa</taxon>
        <taxon>Ecdysozoa</taxon>
        <taxon>Nematoda</taxon>
        <taxon>Chromadorea</taxon>
        <taxon>Rhabditida</taxon>
        <taxon>Tylenchina</taxon>
        <taxon>Tylenchomorpha</taxon>
        <taxon>Sphaerularioidea</taxon>
        <taxon>Anguinidae</taxon>
        <taxon>Anguininae</taxon>
        <taxon>Ditylenchus</taxon>
    </lineage>
</organism>
<evidence type="ECO:0000313" key="5">
    <source>
        <dbReference type="WBParaSite" id="jg1887"/>
    </source>
</evidence>
<proteinExistence type="predicted"/>
<accession>A0A915DDT8</accession>
<sequence>MVERPQAPYPRTNMMKFKDGCYSVSLPGSDGKLYDVVVNGIAAAEVLEKNGLCVEVPRTHERGAHDKTRVLIEHTFGRWKRRFHSLHGELRIALKNVPDYIIAAAVLHNIEVDLKQPDFLGPEDDFIDDQPECREPNICISSGNAYRN</sequence>
<protein>
    <submittedName>
        <fullName evidence="5">DDE Tnp4 domain-containing protein</fullName>
    </submittedName>
</protein>
<dbReference type="Proteomes" id="UP000887574">
    <property type="component" value="Unplaced"/>
</dbReference>
<keyword evidence="4" id="KW-1185">Reference proteome</keyword>
<feature type="domain" description="DDE Tnp4" evidence="3">
    <location>
        <begin position="64"/>
        <end position="109"/>
    </location>
</feature>
<dbReference type="GO" id="GO:0046872">
    <property type="term" value="F:metal ion binding"/>
    <property type="evidence" value="ECO:0007669"/>
    <property type="project" value="UniProtKB-KW"/>
</dbReference>
<evidence type="ECO:0000256" key="2">
    <source>
        <dbReference type="ARBA" id="ARBA00022723"/>
    </source>
</evidence>